<keyword evidence="6" id="KW-1185">Reference proteome</keyword>
<comment type="function">
    <text evidence="4">Dirigent proteins impart stereoselectivity on the phenoxy radical-coupling reaction, yielding optically active lignans from two molecules of coniferyl alcohol in the biosynthesis of lignans, flavonolignans, and alkaloids and thus plays a central role in plant secondary metabolism.</text>
</comment>
<evidence type="ECO:0000313" key="6">
    <source>
        <dbReference type="Proteomes" id="UP000017836"/>
    </source>
</evidence>
<evidence type="ECO:0000313" key="5">
    <source>
        <dbReference type="EMBL" id="ERN00134.1"/>
    </source>
</evidence>
<dbReference type="Proteomes" id="UP000017836">
    <property type="component" value="Unassembled WGS sequence"/>
</dbReference>
<dbReference type="AlphaFoldDB" id="U5CVE7"/>
<dbReference type="OMA" id="PIWSNTI"/>
<evidence type="ECO:0000256" key="2">
    <source>
        <dbReference type="ARBA" id="ARBA00011738"/>
    </source>
</evidence>
<dbReference type="Pfam" id="PF03018">
    <property type="entry name" value="Dirigent"/>
    <property type="match status" value="1"/>
</dbReference>
<evidence type="ECO:0000256" key="4">
    <source>
        <dbReference type="RuleBase" id="RU363099"/>
    </source>
</evidence>
<accession>U5CVE7</accession>
<evidence type="ECO:0000256" key="1">
    <source>
        <dbReference type="ARBA" id="ARBA00010746"/>
    </source>
</evidence>
<dbReference type="GO" id="GO:0048046">
    <property type="term" value="C:apoplast"/>
    <property type="evidence" value="ECO:0007669"/>
    <property type="project" value="UniProtKB-SubCell"/>
</dbReference>
<comment type="subcellular location">
    <subcellularLocation>
        <location evidence="4">Secreted</location>
        <location evidence="4">Extracellular space</location>
        <location evidence="4">Apoplast</location>
    </subcellularLocation>
</comment>
<dbReference type="Gramene" id="ERN00134">
    <property type="protein sequence ID" value="ERN00134"/>
    <property type="gene ID" value="AMTR_s02003p00008260"/>
</dbReference>
<dbReference type="InterPro" id="IPR004265">
    <property type="entry name" value="Dirigent"/>
</dbReference>
<dbReference type="PANTHER" id="PTHR21495">
    <property type="entry name" value="NUCLEOPORIN-RELATED"/>
    <property type="match status" value="1"/>
</dbReference>
<dbReference type="InterPro" id="IPR044859">
    <property type="entry name" value="Allene_oxi_cyc_Dirigent"/>
</dbReference>
<dbReference type="PROSITE" id="PS51257">
    <property type="entry name" value="PROKAR_LIPOPROTEIN"/>
    <property type="match status" value="1"/>
</dbReference>
<feature type="signal peptide" evidence="4">
    <location>
        <begin position="1"/>
        <end position="18"/>
    </location>
</feature>
<organism evidence="5 6">
    <name type="scientific">Amborella trichopoda</name>
    <dbReference type="NCBI Taxonomy" id="13333"/>
    <lineage>
        <taxon>Eukaryota</taxon>
        <taxon>Viridiplantae</taxon>
        <taxon>Streptophyta</taxon>
        <taxon>Embryophyta</taxon>
        <taxon>Tracheophyta</taxon>
        <taxon>Spermatophyta</taxon>
        <taxon>Magnoliopsida</taxon>
        <taxon>Amborellales</taxon>
        <taxon>Amborellaceae</taxon>
        <taxon>Amborella</taxon>
    </lineage>
</organism>
<reference evidence="6" key="1">
    <citation type="journal article" date="2013" name="Science">
        <title>The Amborella genome and the evolution of flowering plants.</title>
        <authorList>
            <consortium name="Amborella Genome Project"/>
        </authorList>
    </citation>
    <scope>NUCLEOTIDE SEQUENCE [LARGE SCALE GENOMIC DNA]</scope>
</reference>
<dbReference type="HOGENOM" id="CLU_087111_2_0_1"/>
<dbReference type="GO" id="GO:0009699">
    <property type="term" value="P:phenylpropanoid biosynthetic process"/>
    <property type="evidence" value="ECO:0007669"/>
    <property type="project" value="UniProtKB-ARBA"/>
</dbReference>
<comment type="subunit">
    <text evidence="2 4">Homodimer.</text>
</comment>
<feature type="chain" id="PRO_5008194000" description="Dirigent protein" evidence="4">
    <location>
        <begin position="19"/>
        <end position="182"/>
    </location>
</feature>
<dbReference type="OrthoDB" id="1864232at2759"/>
<keyword evidence="4" id="KW-0052">Apoplast</keyword>
<keyword evidence="4" id="KW-0732">Signal</keyword>
<sequence>MRGLVVLLMLLFSSIVACKAGADWKKSLGLGKEKVSYLHFYFHDIASGTKNATALIVAMANTTITSSTFFGMLNVVDDPLTQGRAITSKVIGRMQGIYASASQTEFSLFMGLNFLFTTGELNGSTLTMIGRNPTMENVREMSIVGGSGAFRLARGFLLAKTYSANKVTRSFVLECDVTVIHY</sequence>
<name>U5CVE7_AMBTC</name>
<gene>
    <name evidence="5" type="ORF">AMTR_s02003p00008260</name>
</gene>
<dbReference type="Gene3D" id="2.40.480.10">
    <property type="entry name" value="Allene oxide cyclase-like"/>
    <property type="match status" value="1"/>
</dbReference>
<evidence type="ECO:0000256" key="3">
    <source>
        <dbReference type="ARBA" id="ARBA00022525"/>
    </source>
</evidence>
<proteinExistence type="inferred from homology"/>
<comment type="similarity">
    <text evidence="1 4">Belongs to the plant dirigent protein family.</text>
</comment>
<protein>
    <recommendedName>
        <fullName evidence="4">Dirigent protein</fullName>
    </recommendedName>
</protein>
<dbReference type="EMBL" id="KI394948">
    <property type="protein sequence ID" value="ERN00134.1"/>
    <property type="molecule type" value="Genomic_DNA"/>
</dbReference>
<keyword evidence="3 4" id="KW-0964">Secreted</keyword>